<accession>A0ABV8XR46</accession>
<dbReference type="RefSeq" id="WP_380042160.1">
    <property type="nucleotide sequence ID" value="NZ_JBHSEH010000028.1"/>
</dbReference>
<sequence>MALTFPQLNMHLKGRGQILYPRLKPQLDAAFANLSSKPGPKGEPSDTAKLIKDHEDREAALARGELPQFSAEQLERQKAYRIMFGPYLSAQRTQADQRPAQPVVGLPPETARAIIAFADAGLFPPDIWPDVSSQWRQIQATAVLPDPTAL</sequence>
<comment type="caution">
    <text evidence="1">The sequence shown here is derived from an EMBL/GenBank/DDBJ whole genome shotgun (WGS) entry which is preliminary data.</text>
</comment>
<proteinExistence type="predicted"/>
<protein>
    <submittedName>
        <fullName evidence="1">Uncharacterized protein</fullName>
    </submittedName>
</protein>
<reference evidence="2" key="1">
    <citation type="journal article" date="2019" name="Int. J. Syst. Evol. Microbiol.">
        <title>The Global Catalogue of Microorganisms (GCM) 10K type strain sequencing project: providing services to taxonomists for standard genome sequencing and annotation.</title>
        <authorList>
            <consortium name="The Broad Institute Genomics Platform"/>
            <consortium name="The Broad Institute Genome Sequencing Center for Infectious Disease"/>
            <person name="Wu L."/>
            <person name="Ma J."/>
        </authorList>
    </citation>
    <scope>NUCLEOTIDE SEQUENCE [LARGE SCALE GENOMIC DNA]</scope>
    <source>
        <strain evidence="2">CCUG 56029</strain>
    </source>
</reference>
<keyword evidence="2" id="KW-1185">Reference proteome</keyword>
<gene>
    <name evidence="1" type="ORF">ACFOZ9_17610</name>
</gene>
<organism evidence="1 2">
    <name type="scientific">Deinococcus navajonensis</name>
    <dbReference type="NCBI Taxonomy" id="309884"/>
    <lineage>
        <taxon>Bacteria</taxon>
        <taxon>Thermotogati</taxon>
        <taxon>Deinococcota</taxon>
        <taxon>Deinococci</taxon>
        <taxon>Deinococcales</taxon>
        <taxon>Deinococcaceae</taxon>
        <taxon>Deinococcus</taxon>
    </lineage>
</organism>
<evidence type="ECO:0000313" key="2">
    <source>
        <dbReference type="Proteomes" id="UP001595998"/>
    </source>
</evidence>
<evidence type="ECO:0000313" key="1">
    <source>
        <dbReference type="EMBL" id="MFC4428026.1"/>
    </source>
</evidence>
<dbReference type="EMBL" id="JBHSEH010000028">
    <property type="protein sequence ID" value="MFC4428026.1"/>
    <property type="molecule type" value="Genomic_DNA"/>
</dbReference>
<name>A0ABV8XR46_9DEIO</name>
<dbReference type="Proteomes" id="UP001595998">
    <property type="component" value="Unassembled WGS sequence"/>
</dbReference>